<dbReference type="PANTHER" id="PTHR23158:SF33">
    <property type="entry name" value="TRANSPORT AND GOLGI ORGANIZATION PROTEIN 1"/>
    <property type="match status" value="1"/>
</dbReference>
<feature type="coiled-coil region" evidence="2">
    <location>
        <begin position="92"/>
        <end position="140"/>
    </location>
</feature>
<dbReference type="GO" id="GO:0005789">
    <property type="term" value="C:endoplasmic reticulum membrane"/>
    <property type="evidence" value="ECO:0007669"/>
    <property type="project" value="TreeGrafter"/>
</dbReference>
<accession>A0A8U0RN50</accession>
<name>A0A8U0RN50_MUSPF</name>
<dbReference type="AlphaFoldDB" id="A0A8U0RN50"/>
<gene>
    <name evidence="4" type="primary">LOC123389708</name>
</gene>
<dbReference type="GO" id="GO:0035459">
    <property type="term" value="P:vesicle cargo loading"/>
    <property type="evidence" value="ECO:0007669"/>
    <property type="project" value="TreeGrafter"/>
</dbReference>
<dbReference type="OrthoDB" id="9809654at2759"/>
<organism evidence="3 4">
    <name type="scientific">Mustela putorius furo</name>
    <name type="common">European domestic ferret</name>
    <name type="synonym">Mustela furo</name>
    <dbReference type="NCBI Taxonomy" id="9669"/>
    <lineage>
        <taxon>Eukaryota</taxon>
        <taxon>Metazoa</taxon>
        <taxon>Chordata</taxon>
        <taxon>Craniata</taxon>
        <taxon>Vertebrata</taxon>
        <taxon>Euteleostomi</taxon>
        <taxon>Mammalia</taxon>
        <taxon>Eutheria</taxon>
        <taxon>Laurasiatheria</taxon>
        <taxon>Carnivora</taxon>
        <taxon>Caniformia</taxon>
        <taxon>Musteloidea</taxon>
        <taxon>Mustelidae</taxon>
        <taxon>Mustelinae</taxon>
        <taxon>Mustela</taxon>
    </lineage>
</organism>
<evidence type="ECO:0000313" key="3">
    <source>
        <dbReference type="Proteomes" id="UP000000715"/>
    </source>
</evidence>
<dbReference type="Proteomes" id="UP000000715">
    <property type="component" value="Unplaced"/>
</dbReference>
<protein>
    <submittedName>
        <fullName evidence="4">Transport and Golgi organization protein 1 homolog isoform X1</fullName>
    </submittedName>
</protein>
<dbReference type="InterPro" id="IPR051500">
    <property type="entry name" value="cTAGE_MIA/OTOR"/>
</dbReference>
<evidence type="ECO:0000256" key="2">
    <source>
        <dbReference type="SAM" id="Coils"/>
    </source>
</evidence>
<proteinExistence type="predicted"/>
<dbReference type="PANTHER" id="PTHR23158">
    <property type="entry name" value="MELANOMA INHIBITORY ACTIVITY-RELATED"/>
    <property type="match status" value="1"/>
</dbReference>
<dbReference type="GO" id="GO:0009306">
    <property type="term" value="P:protein secretion"/>
    <property type="evidence" value="ECO:0007669"/>
    <property type="project" value="TreeGrafter"/>
</dbReference>
<evidence type="ECO:0000256" key="1">
    <source>
        <dbReference type="ARBA" id="ARBA00023054"/>
    </source>
</evidence>
<dbReference type="RefSeq" id="XP_044927995.1">
    <property type="nucleotide sequence ID" value="XM_045072060.1"/>
</dbReference>
<dbReference type="GO" id="GO:0006888">
    <property type="term" value="P:endoplasmic reticulum to Golgi vesicle-mediated transport"/>
    <property type="evidence" value="ECO:0007669"/>
    <property type="project" value="TreeGrafter"/>
</dbReference>
<dbReference type="GO" id="GO:0070971">
    <property type="term" value="C:endoplasmic reticulum exit site"/>
    <property type="evidence" value="ECO:0007669"/>
    <property type="project" value="TreeGrafter"/>
</dbReference>
<evidence type="ECO:0000313" key="4">
    <source>
        <dbReference type="RefSeq" id="XP_044927995.1"/>
    </source>
</evidence>
<reference evidence="4" key="1">
    <citation type="submission" date="2025-08" db="UniProtKB">
        <authorList>
            <consortium name="RefSeq"/>
        </authorList>
    </citation>
    <scope>IDENTIFICATION</scope>
    <source>
        <tissue evidence="4">Brain</tissue>
    </source>
</reference>
<keyword evidence="3" id="KW-1185">Reference proteome</keyword>
<keyword evidence="1 2" id="KW-0175">Coiled coil</keyword>
<dbReference type="GeneID" id="123389708"/>
<sequence length="244" mass="28335">MDVINKNLKDTLRLKQALSEVVRARDIQTVDVVRGRCSLSWNAAQEAFDSVWEVQDELDDDELRALTCKNQELKGVGAALSHRHLSSVHWNLEETINELNATRNGLSAAEDNLKETKEEMENYRQQVEDMQHQLSEAEFTFQGQITVQERNAVANWMKVRDWERRIVQQRRENAYLKHSLRMMEGEMLPVGPTRRRPMPGRPELLNPLWQGREHNLKCSSLISALKPHGVLPLPVCFRCVSWRE</sequence>